<comment type="caution">
    <text evidence="1">The sequence shown here is derived from an EMBL/GenBank/DDBJ whole genome shotgun (WGS) entry which is preliminary data.</text>
</comment>
<reference evidence="1 2" key="1">
    <citation type="submission" date="2019-11" db="EMBL/GenBank/DDBJ databases">
        <title>Genome sequence of Deinococcus xianganensis Y35, AI-2 producing algicidal bacterium, isolated from lake water.</title>
        <authorList>
            <person name="Li Y."/>
        </authorList>
    </citation>
    <scope>NUCLEOTIDE SEQUENCE [LARGE SCALE GENOMIC DNA]</scope>
    <source>
        <strain evidence="1 2">Y35</strain>
    </source>
</reference>
<dbReference type="InterPro" id="IPR023346">
    <property type="entry name" value="Lysozyme-like_dom_sf"/>
</dbReference>
<dbReference type="AlphaFoldDB" id="A0A6I4YPI7"/>
<evidence type="ECO:0008006" key="3">
    <source>
        <dbReference type="Google" id="ProtNLM"/>
    </source>
</evidence>
<dbReference type="PANTHER" id="PTHR34408">
    <property type="entry name" value="FAMILY PROTEIN, PUTATIVE-RELATED"/>
    <property type="match status" value="1"/>
</dbReference>
<name>A0A6I4YPI7_9DEIO</name>
<accession>A0A6I4YPI7</accession>
<dbReference type="Gene3D" id="1.10.530.10">
    <property type="match status" value="1"/>
</dbReference>
<dbReference type="EMBL" id="WVHK01000131">
    <property type="protein sequence ID" value="MXV21784.1"/>
    <property type="molecule type" value="Genomic_DNA"/>
</dbReference>
<evidence type="ECO:0000313" key="2">
    <source>
        <dbReference type="Proteomes" id="UP000430519"/>
    </source>
</evidence>
<protein>
    <recommendedName>
        <fullName evidence="3">Glycoside hydrolase family 19 catalytic domain-containing protein</fullName>
    </recommendedName>
</protein>
<evidence type="ECO:0000313" key="1">
    <source>
        <dbReference type="EMBL" id="MXV21784.1"/>
    </source>
</evidence>
<dbReference type="InterPro" id="IPR052354">
    <property type="entry name" value="Cell_Wall_Dynamics_Protein"/>
</dbReference>
<organism evidence="1 2">
    <name type="scientific">Deinococcus xianganensis</name>
    <dbReference type="NCBI Taxonomy" id="1507289"/>
    <lineage>
        <taxon>Bacteria</taxon>
        <taxon>Thermotogati</taxon>
        <taxon>Deinococcota</taxon>
        <taxon>Deinococci</taxon>
        <taxon>Deinococcales</taxon>
        <taxon>Deinococcaceae</taxon>
        <taxon>Deinococcus</taxon>
    </lineage>
</organism>
<sequence length="172" mass="18968">MYYTNAARAAGIFWTAFGGVASRAQPFMRRPEALANKVYAHRLGNGPEASGDGWRYRGGGYIQLTGRTLYGTYSPSGVGLAAHPELIERPEVSARAAALYWTQRGCNGPADRGDIDGTRRMVNGPTMLHNKSFHRALDLVSRGVENSWIRLDLGQDIDFRFHCRPLLSGSPR</sequence>
<proteinExistence type="predicted"/>
<dbReference type="Proteomes" id="UP000430519">
    <property type="component" value="Unassembled WGS sequence"/>
</dbReference>
<feature type="non-terminal residue" evidence="1">
    <location>
        <position position="172"/>
    </location>
</feature>
<gene>
    <name evidence="1" type="ORF">GLX28_19370</name>
</gene>
<keyword evidence="2" id="KW-1185">Reference proteome</keyword>
<dbReference type="PANTHER" id="PTHR34408:SF1">
    <property type="entry name" value="GLYCOSYL HYDROLASE FAMILY 19 DOMAIN-CONTAINING PROTEIN HI_1415"/>
    <property type="match status" value="1"/>
</dbReference>
<dbReference type="SUPFAM" id="SSF53955">
    <property type="entry name" value="Lysozyme-like"/>
    <property type="match status" value="1"/>
</dbReference>